<name>A0A8S1HE35_9PELO</name>
<dbReference type="PANTHER" id="PTHR12696">
    <property type="entry name" value="TIP120"/>
    <property type="match status" value="1"/>
</dbReference>
<evidence type="ECO:0000256" key="4">
    <source>
        <dbReference type="SAM" id="MobiDB-lite"/>
    </source>
</evidence>
<proteinExistence type="inferred from homology"/>
<comment type="caution">
    <text evidence="6">The sequence shown here is derived from an EMBL/GenBank/DDBJ whole genome shotgun (WGS) entry which is preliminary data.</text>
</comment>
<keyword evidence="2" id="KW-0677">Repeat</keyword>
<gene>
    <name evidence="6" type="ORF">CAUJ_LOCUS7479</name>
</gene>
<sequence>MAAYQVGQLVEKMSNPDKDFRFMAINDLMHSLTESNALVLDEDSAAKVVRALVKLLEDQTGEVQNLAIRCLGVLTQANKLRQTQVEWLVDAIIPQLIRKDDPVRDVFTMALKNVITNLPPAGQHGSFSAAIAKKIVPRLDQHLMSKTDETVKIEVIDLLGEVLLRFGDVTIEYHNEVHAVLLEQLKSSRQTIRKRCINAFGYLAAVASSQLYDVIVAGLLDKLGTAKGPSTCRTYIVALTFVAKSSGAKFSDHLSKVVPYLIQFLRSSEDDELKESSLQGLEVFLYRCPSEVASFQTDVQQVLAANLSFDPNYEYGEDDDDVDMESEGEEEEGYSDDEDVSWKVRRAAAKAIEAMIVSRRENLLASITTLGPLLISRFREREETVRNEILSAYIALLSQVIFSLPNIDKAVVTDSDGEMHEDVVQFGNRRFSSSVLSSEQLSIIGALDEQKDRLIKALIRLLRRNGKSSARCLELLSALVQAYPGVLESYFPEVLPGVYRTLTEKAASAQSKMTALAFISRLLENHQPQAFQNEIGMINDVIVTAIEDPFYKISGEGLVLSVKFGEVVKACTNAGKVIEKLFNSANSKYSANDTDQDVRERSIIAVAHLVSTFPEELKKQTPAVLEKLTDRMKREMTCLIATRAFGEIASSSVAIDPATIAHVLTQMADFVRKSPRSYRLASLSLVESLMKTHDERIPSKELTNVFNEVTELISENDLQISHQALRVLAYGFNKFPRQIEIHLQKILKRVVILLQSSLLQGVTLNGLMDMLVSIVTSKISNKPKFEELLDHLTAPVYDKTPLARQCYSAISTATAVVATATKDLPLGCTLAQKLAEQFLDKCSTEPIRLFALGTIGELGRRFPAVYDGSQIEPENLAMGAFETGSEDLKAAAAHALGALAVGNLHKFLPFILKQIQSQLKHQYLLLHALKEIILWESTESQGSTELFRSAISDIWQLLIASTGGNEEGARGIVAECLGRLCAFDPPTLLPHLKDLVHSPNGIVRATVVSAVKYLINDDKRANDPTLQKTIENFLSAVKDDDLNVRRAALVVLNSAAHNRPALIRDLLPHLLPAIYIETQLRTELIREVEMGPFKHQVDDGLDLRKCAFECMYTLLENCSDKIDANEFLAVMEVGLKDPSHDVRLLNYLTLQKIAVLAPGQVLQRLEKICEPLKQQLTSKPKGNAVKQELEKLEELKKGAIRVIFTLKRLPDVERQQQFVELHNTIKSNKELREVADAVVKESQRAVVYDVPMEA</sequence>
<dbReference type="InterPro" id="IPR011989">
    <property type="entry name" value="ARM-like"/>
</dbReference>
<evidence type="ECO:0000256" key="3">
    <source>
        <dbReference type="ARBA" id="ARBA00022786"/>
    </source>
</evidence>
<dbReference type="EMBL" id="CAJGYM010000022">
    <property type="protein sequence ID" value="CAD6191560.1"/>
    <property type="molecule type" value="Genomic_DNA"/>
</dbReference>
<feature type="domain" description="TATA-binding protein interacting (TIP20)" evidence="5">
    <location>
        <begin position="1062"/>
        <end position="1225"/>
    </location>
</feature>
<dbReference type="Proteomes" id="UP000835052">
    <property type="component" value="Unassembled WGS sequence"/>
</dbReference>
<dbReference type="InterPro" id="IPR039852">
    <property type="entry name" value="CAND1/CAND2"/>
</dbReference>
<dbReference type="InterPro" id="IPR016024">
    <property type="entry name" value="ARM-type_fold"/>
</dbReference>
<dbReference type="Pfam" id="PF08623">
    <property type="entry name" value="TIP120"/>
    <property type="match status" value="1"/>
</dbReference>
<comment type="similarity">
    <text evidence="1">Belongs to the CAND family.</text>
</comment>
<accession>A0A8S1HE35</accession>
<evidence type="ECO:0000256" key="2">
    <source>
        <dbReference type="ARBA" id="ARBA00022737"/>
    </source>
</evidence>
<dbReference type="GO" id="GO:0010265">
    <property type="term" value="P:SCF complex assembly"/>
    <property type="evidence" value="ECO:0007669"/>
    <property type="project" value="InterPro"/>
</dbReference>
<keyword evidence="3" id="KW-0833">Ubl conjugation pathway</keyword>
<keyword evidence="7" id="KW-1185">Reference proteome</keyword>
<dbReference type="SUPFAM" id="SSF48371">
    <property type="entry name" value="ARM repeat"/>
    <property type="match status" value="1"/>
</dbReference>
<evidence type="ECO:0000259" key="5">
    <source>
        <dbReference type="Pfam" id="PF08623"/>
    </source>
</evidence>
<dbReference type="InterPro" id="IPR013932">
    <property type="entry name" value="TATA-bd_TIP120"/>
</dbReference>
<dbReference type="OrthoDB" id="6260732at2759"/>
<evidence type="ECO:0000313" key="6">
    <source>
        <dbReference type="EMBL" id="CAD6191560.1"/>
    </source>
</evidence>
<feature type="compositionally biased region" description="Acidic residues" evidence="4">
    <location>
        <begin position="315"/>
        <end position="338"/>
    </location>
</feature>
<evidence type="ECO:0000313" key="7">
    <source>
        <dbReference type="Proteomes" id="UP000835052"/>
    </source>
</evidence>
<reference evidence="6" key="1">
    <citation type="submission" date="2020-10" db="EMBL/GenBank/DDBJ databases">
        <authorList>
            <person name="Kikuchi T."/>
        </authorList>
    </citation>
    <scope>NUCLEOTIDE SEQUENCE</scope>
    <source>
        <strain evidence="6">NKZ352</strain>
    </source>
</reference>
<organism evidence="6 7">
    <name type="scientific">Caenorhabditis auriculariae</name>
    <dbReference type="NCBI Taxonomy" id="2777116"/>
    <lineage>
        <taxon>Eukaryota</taxon>
        <taxon>Metazoa</taxon>
        <taxon>Ecdysozoa</taxon>
        <taxon>Nematoda</taxon>
        <taxon>Chromadorea</taxon>
        <taxon>Rhabditida</taxon>
        <taxon>Rhabditina</taxon>
        <taxon>Rhabditomorpha</taxon>
        <taxon>Rhabditoidea</taxon>
        <taxon>Rhabditidae</taxon>
        <taxon>Peloderinae</taxon>
        <taxon>Caenorhabditis</taxon>
    </lineage>
</organism>
<dbReference type="Gene3D" id="1.25.10.10">
    <property type="entry name" value="Leucine-rich Repeat Variant"/>
    <property type="match status" value="1"/>
</dbReference>
<evidence type="ECO:0000256" key="1">
    <source>
        <dbReference type="ARBA" id="ARBA00007657"/>
    </source>
</evidence>
<protein>
    <recommendedName>
        <fullName evidence="5">TATA-binding protein interacting (TIP20) domain-containing protein</fullName>
    </recommendedName>
</protein>
<feature type="region of interest" description="Disordered" evidence="4">
    <location>
        <begin position="311"/>
        <end position="338"/>
    </location>
</feature>
<dbReference type="AlphaFoldDB" id="A0A8S1HE35"/>
<dbReference type="Pfam" id="PF25782">
    <property type="entry name" value="TPR_CAND1"/>
    <property type="match status" value="1"/>
</dbReference>